<sequence>MDHFPPAPIIDGYNLREANRDDLDRIAYIHLQGFSEEPMDNYCYPDRFKYKESHLKWLRKEYEYYLDNSNKYLVHVAEPAGHTERVPHQPMALAVWNINVLADVPALGKSPPSLFPNTLLNSVIRSRLRSTKRREQGAP</sequence>
<evidence type="ECO:0000313" key="1">
    <source>
        <dbReference type="EMBL" id="KAJ8130639.1"/>
    </source>
</evidence>
<comment type="caution">
    <text evidence="1">The sequence shown here is derived from an EMBL/GenBank/DDBJ whole genome shotgun (WGS) entry which is preliminary data.</text>
</comment>
<protein>
    <submittedName>
        <fullName evidence="1">Uncharacterized protein</fullName>
    </submittedName>
</protein>
<reference evidence="1" key="1">
    <citation type="submission" date="2022-12" db="EMBL/GenBank/DDBJ databases">
        <title>Genome Sequence of Lasiodiplodia mahajangana.</title>
        <authorList>
            <person name="Buettner E."/>
        </authorList>
    </citation>
    <scope>NUCLEOTIDE SEQUENCE</scope>
    <source>
        <strain evidence="1">VT137</strain>
    </source>
</reference>
<evidence type="ECO:0000313" key="2">
    <source>
        <dbReference type="Proteomes" id="UP001153332"/>
    </source>
</evidence>
<gene>
    <name evidence="1" type="ORF">O1611_g2984</name>
</gene>
<keyword evidence="2" id="KW-1185">Reference proteome</keyword>
<dbReference type="EMBL" id="JAPUUL010000454">
    <property type="protein sequence ID" value="KAJ8130639.1"/>
    <property type="molecule type" value="Genomic_DNA"/>
</dbReference>
<proteinExistence type="predicted"/>
<dbReference type="Proteomes" id="UP001153332">
    <property type="component" value="Unassembled WGS sequence"/>
</dbReference>
<accession>A0ACC2JT04</accession>
<name>A0ACC2JT04_9PEZI</name>
<organism evidence="1 2">
    <name type="scientific">Lasiodiplodia mahajangana</name>
    <dbReference type="NCBI Taxonomy" id="1108764"/>
    <lineage>
        <taxon>Eukaryota</taxon>
        <taxon>Fungi</taxon>
        <taxon>Dikarya</taxon>
        <taxon>Ascomycota</taxon>
        <taxon>Pezizomycotina</taxon>
        <taxon>Dothideomycetes</taxon>
        <taxon>Dothideomycetes incertae sedis</taxon>
        <taxon>Botryosphaeriales</taxon>
        <taxon>Botryosphaeriaceae</taxon>
        <taxon>Lasiodiplodia</taxon>
    </lineage>
</organism>